<evidence type="ECO:0008006" key="10">
    <source>
        <dbReference type="Google" id="ProtNLM"/>
    </source>
</evidence>
<evidence type="ECO:0000256" key="4">
    <source>
        <dbReference type="ARBA" id="ARBA00023136"/>
    </source>
</evidence>
<dbReference type="Proteomes" id="UP000653343">
    <property type="component" value="Unassembled WGS sequence"/>
</dbReference>
<keyword evidence="4" id="KW-0472">Membrane</keyword>
<keyword evidence="9" id="KW-1185">Reference proteome</keyword>
<evidence type="ECO:0000256" key="7">
    <source>
        <dbReference type="SAM" id="SignalP"/>
    </source>
</evidence>
<dbReference type="PROSITE" id="PS51257">
    <property type="entry name" value="PROKAR_LIPOPROTEIN"/>
    <property type="match status" value="1"/>
</dbReference>
<comment type="caution">
    <text evidence="8">The sequence shown here is derived from an EMBL/GenBank/DDBJ whole genome shotgun (WGS) entry which is preliminary data.</text>
</comment>
<evidence type="ECO:0000256" key="2">
    <source>
        <dbReference type="ARBA" id="ARBA00022475"/>
    </source>
</evidence>
<comment type="similarity">
    <text evidence="1">Belongs to the EcnA/EcnB lipoprotein family.</text>
</comment>
<evidence type="ECO:0000313" key="9">
    <source>
        <dbReference type="Proteomes" id="UP000653343"/>
    </source>
</evidence>
<evidence type="ECO:0000256" key="3">
    <source>
        <dbReference type="ARBA" id="ARBA00022729"/>
    </source>
</evidence>
<name>A0ABQ2Y1R4_9BURK</name>
<gene>
    <name evidence="8" type="ORF">GCM10010946_31460</name>
</gene>
<dbReference type="EMBL" id="BMYU01000009">
    <property type="protein sequence ID" value="GGX50434.1"/>
    <property type="molecule type" value="Genomic_DNA"/>
</dbReference>
<feature type="signal peptide" evidence="7">
    <location>
        <begin position="1"/>
        <end position="21"/>
    </location>
</feature>
<keyword evidence="3 7" id="KW-0732">Signal</keyword>
<sequence length="46" mass="4857">MKGKIIMKKFAFMLLCVCVLAGCNTVQGIGKDVKKAGEAVEGLGKK</sequence>
<evidence type="ECO:0000256" key="6">
    <source>
        <dbReference type="ARBA" id="ARBA00023288"/>
    </source>
</evidence>
<feature type="chain" id="PRO_5045513100" description="Small secreted protein" evidence="7">
    <location>
        <begin position="22"/>
        <end position="46"/>
    </location>
</feature>
<dbReference type="Pfam" id="PF08085">
    <property type="entry name" value="Entericidin"/>
    <property type="match status" value="1"/>
</dbReference>
<reference evidence="9" key="1">
    <citation type="journal article" date="2019" name="Int. J. Syst. Evol. Microbiol.">
        <title>The Global Catalogue of Microorganisms (GCM) 10K type strain sequencing project: providing services to taxonomists for standard genome sequencing and annotation.</title>
        <authorList>
            <consortium name="The Broad Institute Genomics Platform"/>
            <consortium name="The Broad Institute Genome Sequencing Center for Infectious Disease"/>
            <person name="Wu L."/>
            <person name="Ma J."/>
        </authorList>
    </citation>
    <scope>NUCLEOTIDE SEQUENCE [LARGE SCALE GENOMIC DNA]</scope>
    <source>
        <strain evidence="9">KCTC 23917</strain>
    </source>
</reference>
<protein>
    <recommendedName>
        <fullName evidence="10">Small secreted protein</fullName>
    </recommendedName>
</protein>
<evidence type="ECO:0000256" key="5">
    <source>
        <dbReference type="ARBA" id="ARBA00023139"/>
    </source>
</evidence>
<organism evidence="8 9">
    <name type="scientific">Undibacterium squillarum</name>
    <dbReference type="NCBI Taxonomy" id="1131567"/>
    <lineage>
        <taxon>Bacteria</taxon>
        <taxon>Pseudomonadati</taxon>
        <taxon>Pseudomonadota</taxon>
        <taxon>Betaproteobacteria</taxon>
        <taxon>Burkholderiales</taxon>
        <taxon>Oxalobacteraceae</taxon>
        <taxon>Undibacterium</taxon>
    </lineage>
</organism>
<evidence type="ECO:0000313" key="8">
    <source>
        <dbReference type="EMBL" id="GGX50434.1"/>
    </source>
</evidence>
<keyword evidence="6" id="KW-0449">Lipoprotein</keyword>
<keyword evidence="2" id="KW-1003">Cell membrane</keyword>
<proteinExistence type="inferred from homology"/>
<evidence type="ECO:0000256" key="1">
    <source>
        <dbReference type="ARBA" id="ARBA00010296"/>
    </source>
</evidence>
<keyword evidence="5" id="KW-0564">Palmitate</keyword>
<dbReference type="InterPro" id="IPR012556">
    <property type="entry name" value="Entericidin"/>
</dbReference>
<accession>A0ABQ2Y1R4</accession>